<evidence type="ECO:0000256" key="3">
    <source>
        <dbReference type="ARBA" id="ARBA00022553"/>
    </source>
</evidence>
<keyword evidence="12" id="KW-0808">Transferase</keyword>
<dbReference type="Pfam" id="PF02518">
    <property type="entry name" value="HATPase_c"/>
    <property type="match status" value="1"/>
</dbReference>
<dbReference type="CDD" id="cd00082">
    <property type="entry name" value="HisKA"/>
    <property type="match status" value="1"/>
</dbReference>
<dbReference type="SUPFAM" id="SSF52172">
    <property type="entry name" value="CheY-like"/>
    <property type="match status" value="1"/>
</dbReference>
<dbReference type="CDD" id="cd00146">
    <property type="entry name" value="PKD"/>
    <property type="match status" value="1"/>
</dbReference>
<comment type="catalytic activity">
    <reaction evidence="1">
        <text>ATP + protein L-histidine = ADP + protein N-phospho-L-histidine.</text>
        <dbReference type="EC" id="2.7.13.3"/>
    </reaction>
</comment>
<keyword evidence="5" id="KW-0238">DNA-binding</keyword>
<dbReference type="SUPFAM" id="SSF46689">
    <property type="entry name" value="Homeodomain-like"/>
    <property type="match status" value="1"/>
</dbReference>
<feature type="domain" description="Histidine kinase" evidence="10">
    <location>
        <begin position="843"/>
        <end position="1061"/>
    </location>
</feature>
<evidence type="ECO:0000256" key="6">
    <source>
        <dbReference type="ARBA" id="ARBA00023163"/>
    </source>
</evidence>
<evidence type="ECO:0000256" key="5">
    <source>
        <dbReference type="ARBA" id="ARBA00023125"/>
    </source>
</evidence>
<feature type="modified residue" description="4-aspartylphosphate" evidence="7">
    <location>
        <position position="1154"/>
    </location>
</feature>
<keyword evidence="8" id="KW-0812">Transmembrane</keyword>
<evidence type="ECO:0000256" key="2">
    <source>
        <dbReference type="ARBA" id="ARBA00012438"/>
    </source>
</evidence>
<dbReference type="Pfam" id="PF00072">
    <property type="entry name" value="Response_reg"/>
    <property type="match status" value="1"/>
</dbReference>
<gene>
    <name evidence="12" type="ORF">EFB08_02465</name>
</gene>
<comment type="caution">
    <text evidence="12">The sequence shown here is derived from an EMBL/GenBank/DDBJ whole genome shotgun (WGS) entry which is preliminary data.</text>
</comment>
<dbReference type="Pfam" id="PF12833">
    <property type="entry name" value="HTH_18"/>
    <property type="match status" value="1"/>
</dbReference>
<dbReference type="Pfam" id="PF07495">
    <property type="entry name" value="Y_Y_Y"/>
    <property type="match status" value="1"/>
</dbReference>
<evidence type="ECO:0000259" key="11">
    <source>
        <dbReference type="PROSITE" id="PS50110"/>
    </source>
</evidence>
<dbReference type="FunFam" id="2.60.40.10:FF:000791">
    <property type="entry name" value="Two-component system sensor histidine kinase/response regulator"/>
    <property type="match status" value="1"/>
</dbReference>
<sequence length="1358" mass="152823">MASFLPNQPRNIIRQFGVEEGLSLGIVTSISQDQRGLMWFATEDGLNRFDGYSFKVFKYDPARKNSLTGNFIRKVFTDSRGMVWVSSRHGLNRFNAKGEAFVHYSYNPASKNSLAGDDISDISESKAGNLWVASYRAGVSFYHRDKNQFTAYRRKDLPGLPSDKILSLYEDSKGWLWVGTQDAGVHVYKVKEGVVLGKVPFPGGEGLAGASVSCIYEDRSGLMWLGSSRGLYLYARGKQHLFTFPGKEYFRNSNIVLSVLEDSKGMLWVGLQDGGAYQLDLRQLKRNGPEKVFFTEVQGKDGRPLTQRSVQALFEDKDQNLWVGTYGEGIKMVAKENEKFIKFRISQDVLAKQAPNEIRYYGICTDKEGNLWLGTDGNGIYKCDKTGKVLNHYATSQPEKGLTDNAILSALRDSRQNLWFGSYAKGLFLYKKETDSFQNFQHDPANSRTLGGNDVRALFEDSKKNLWVGTNGGGLSLLQAQTQSFQTFNTANSGISSNDVRALAEDKAGRLWIGTYGGGLSCYSPDTKSFKKYPYAIGKDRNPSSEVVLALFVDQKQNLWIGTEEDGLFRYNLSTRKIQQYREKDGLANNTVYAIQADVMGHVWVSTNRGLTKIDTQTGKLYNYGLADGLQSGKFNPGSVLVNKAEGLLGFGGTKGLNLFYPGQIKETVSSPEVLITGLQLFNKPGSPQGQEQLIEENQTLVLRPDQSVFMIEFGALDYAHPAKNNYAYKLEGFDKEWNYVGQQRSATYRYLSPGTYTFKVKASNQENAWDDEFTSLKVVVSPPFWRTVWAYCLYVILIIGSVFGVYNFVARQRKLRRKLMVAKAQSRKERRIARERLSFFTEVSHEFRTPLTLMLGPLEDLVNKETGSESGKKLKMVYRNAHKLLALINKLLDYRKAEAGSLVLKVQEEDIVSFVKETYISFQDLALKKQINYQLEVPDAPVLAWFDREKLEMVLSNLLSNAFKYLGQGNSITVALTVENSALGHGFAKVEVKDNGRGVPVNQQKHIFDWFFQGDPVTPMSSGLGLALAKRLVLLHKGDIYVQSEEGAGATFGFNIPLGREHIDASSIVSPEPTPLLPDIQPEVPSFQDVLGPDSGNHPKKGQRKLLIVEDEEDIRKLLKYYLSEQFHILEAENGKEGLELALAHHPNLIISDVKMPVMDGIELCRELKSNIKTSHIPVVLLTARTAFAHHKEGLDTGADAYLTKPFSPELLQIKIKNLLESQEKLKKFYLNLFNINSPQPEKETSSLDEQFLKRIYEILKENLDNSEFNVNDLSAALNMSRSLAYKKIKLLTGASPVEYLRTLRLQESARLLKTGKYKVFEVAYQVGFNDDKYFRQCFSKEFGCTPSEFVKTADIY</sequence>
<dbReference type="InterPro" id="IPR009057">
    <property type="entry name" value="Homeodomain-like_sf"/>
</dbReference>
<dbReference type="EMBL" id="RJJD01000001">
    <property type="protein sequence ID" value="RNI31406.1"/>
    <property type="molecule type" value="Genomic_DNA"/>
</dbReference>
<dbReference type="PRINTS" id="PR00344">
    <property type="entry name" value="BCTRLSENSOR"/>
</dbReference>
<keyword evidence="3 7" id="KW-0597">Phosphoprotein</keyword>
<keyword evidence="12" id="KW-0418">Kinase</keyword>
<dbReference type="Gene3D" id="1.10.10.60">
    <property type="entry name" value="Homeodomain-like"/>
    <property type="match status" value="2"/>
</dbReference>
<dbReference type="InterPro" id="IPR003661">
    <property type="entry name" value="HisK_dim/P_dom"/>
</dbReference>
<dbReference type="InterPro" id="IPR011110">
    <property type="entry name" value="Reg_prop"/>
</dbReference>
<protein>
    <recommendedName>
        <fullName evidence="2">histidine kinase</fullName>
        <ecNumber evidence="2">2.7.13.3</ecNumber>
    </recommendedName>
</protein>
<dbReference type="GO" id="GO:0003700">
    <property type="term" value="F:DNA-binding transcription factor activity"/>
    <property type="evidence" value="ECO:0007669"/>
    <property type="project" value="InterPro"/>
</dbReference>
<dbReference type="InterPro" id="IPR001789">
    <property type="entry name" value="Sig_transdc_resp-reg_receiver"/>
</dbReference>
<keyword evidence="8" id="KW-0472">Membrane</keyword>
<dbReference type="SUPFAM" id="SSF47384">
    <property type="entry name" value="Homodimeric domain of signal transducing histidine kinase"/>
    <property type="match status" value="1"/>
</dbReference>
<dbReference type="SUPFAM" id="SSF55874">
    <property type="entry name" value="ATPase domain of HSP90 chaperone/DNA topoisomerase II/histidine kinase"/>
    <property type="match status" value="1"/>
</dbReference>
<accession>A0A3M9N105</accession>
<dbReference type="FunFam" id="1.10.287.130:FF:000045">
    <property type="entry name" value="Two-component system sensor histidine kinase/response regulator"/>
    <property type="match status" value="1"/>
</dbReference>
<evidence type="ECO:0000256" key="1">
    <source>
        <dbReference type="ARBA" id="ARBA00000085"/>
    </source>
</evidence>
<dbReference type="CDD" id="cd00075">
    <property type="entry name" value="HATPase"/>
    <property type="match status" value="1"/>
</dbReference>
<dbReference type="SMART" id="SM00387">
    <property type="entry name" value="HATPase_c"/>
    <property type="match status" value="1"/>
</dbReference>
<reference evidence="12 13" key="1">
    <citation type="submission" date="2018-11" db="EMBL/GenBank/DDBJ databases">
        <title>Rufibacter latericius sp. nov., isolated from water in Baiyang Lake.</title>
        <authorList>
            <person name="Yang Y."/>
        </authorList>
    </citation>
    <scope>NUCLEOTIDE SEQUENCE [LARGE SCALE GENOMIC DNA]</scope>
    <source>
        <strain evidence="12 13">R-22-1c-1</strain>
    </source>
</reference>
<dbReference type="SMART" id="SM00388">
    <property type="entry name" value="HisKA"/>
    <property type="match status" value="1"/>
</dbReference>
<feature type="domain" description="HTH araC/xylS-type" evidence="9">
    <location>
        <begin position="1255"/>
        <end position="1354"/>
    </location>
</feature>
<evidence type="ECO:0000259" key="9">
    <source>
        <dbReference type="PROSITE" id="PS01124"/>
    </source>
</evidence>
<keyword evidence="6" id="KW-0804">Transcription</keyword>
<evidence type="ECO:0000256" key="8">
    <source>
        <dbReference type="SAM" id="Phobius"/>
    </source>
</evidence>
<dbReference type="CDD" id="cd17574">
    <property type="entry name" value="REC_OmpR"/>
    <property type="match status" value="1"/>
</dbReference>
<dbReference type="InterPro" id="IPR004358">
    <property type="entry name" value="Sig_transdc_His_kin-like_C"/>
</dbReference>
<dbReference type="Proteomes" id="UP000272117">
    <property type="component" value="Unassembled WGS sequence"/>
</dbReference>
<keyword evidence="13" id="KW-1185">Reference proteome</keyword>
<dbReference type="InterPro" id="IPR018062">
    <property type="entry name" value="HTH_AraC-typ_CS"/>
</dbReference>
<dbReference type="Pfam" id="PF07494">
    <property type="entry name" value="Reg_prop"/>
    <property type="match status" value="6"/>
</dbReference>
<dbReference type="SUPFAM" id="SSF63829">
    <property type="entry name" value="Calcium-dependent phosphotriesterase"/>
    <property type="match status" value="3"/>
</dbReference>
<dbReference type="PROSITE" id="PS50109">
    <property type="entry name" value="HIS_KIN"/>
    <property type="match status" value="1"/>
</dbReference>
<keyword evidence="8" id="KW-1133">Transmembrane helix</keyword>
<dbReference type="InterPro" id="IPR003594">
    <property type="entry name" value="HATPase_dom"/>
</dbReference>
<dbReference type="SMART" id="SM00342">
    <property type="entry name" value="HTH_ARAC"/>
    <property type="match status" value="1"/>
</dbReference>
<proteinExistence type="predicted"/>
<dbReference type="InterPro" id="IPR011006">
    <property type="entry name" value="CheY-like_superfamily"/>
</dbReference>
<dbReference type="SMART" id="SM00448">
    <property type="entry name" value="REC"/>
    <property type="match status" value="1"/>
</dbReference>
<dbReference type="InterPro" id="IPR036097">
    <property type="entry name" value="HisK_dim/P_sf"/>
</dbReference>
<dbReference type="Gene3D" id="2.60.40.10">
    <property type="entry name" value="Immunoglobulins"/>
    <property type="match status" value="1"/>
</dbReference>
<dbReference type="InterPro" id="IPR011123">
    <property type="entry name" value="Y_Y_Y"/>
</dbReference>
<feature type="transmembrane region" description="Helical" evidence="8">
    <location>
        <begin position="789"/>
        <end position="810"/>
    </location>
</feature>
<evidence type="ECO:0000259" key="10">
    <source>
        <dbReference type="PROSITE" id="PS50109"/>
    </source>
</evidence>
<organism evidence="12 13">
    <name type="scientific">Rufibacter latericius</name>
    <dbReference type="NCBI Taxonomy" id="2487040"/>
    <lineage>
        <taxon>Bacteria</taxon>
        <taxon>Pseudomonadati</taxon>
        <taxon>Bacteroidota</taxon>
        <taxon>Cytophagia</taxon>
        <taxon>Cytophagales</taxon>
        <taxon>Hymenobacteraceae</taxon>
        <taxon>Rufibacter</taxon>
    </lineage>
</organism>
<dbReference type="EC" id="2.7.13.3" evidence="2"/>
<dbReference type="GO" id="GO:0043565">
    <property type="term" value="F:sequence-specific DNA binding"/>
    <property type="evidence" value="ECO:0007669"/>
    <property type="project" value="InterPro"/>
</dbReference>
<dbReference type="GO" id="GO:0000155">
    <property type="term" value="F:phosphorelay sensor kinase activity"/>
    <property type="evidence" value="ECO:0007669"/>
    <property type="project" value="InterPro"/>
</dbReference>
<name>A0A3M9N105_9BACT</name>
<dbReference type="PROSITE" id="PS50110">
    <property type="entry name" value="RESPONSE_REGULATORY"/>
    <property type="match status" value="1"/>
</dbReference>
<evidence type="ECO:0000313" key="12">
    <source>
        <dbReference type="EMBL" id="RNI31406.1"/>
    </source>
</evidence>
<dbReference type="Gene3D" id="3.30.565.10">
    <property type="entry name" value="Histidine kinase-like ATPase, C-terminal domain"/>
    <property type="match status" value="1"/>
</dbReference>
<dbReference type="PROSITE" id="PS00041">
    <property type="entry name" value="HTH_ARAC_FAMILY_1"/>
    <property type="match status" value="1"/>
</dbReference>
<evidence type="ECO:0000313" key="13">
    <source>
        <dbReference type="Proteomes" id="UP000272117"/>
    </source>
</evidence>
<dbReference type="InterPro" id="IPR036890">
    <property type="entry name" value="HATPase_C_sf"/>
</dbReference>
<dbReference type="InterPro" id="IPR015943">
    <property type="entry name" value="WD40/YVTN_repeat-like_dom_sf"/>
</dbReference>
<dbReference type="Gene3D" id="3.40.50.2300">
    <property type="match status" value="1"/>
</dbReference>
<dbReference type="PANTHER" id="PTHR43547:SF2">
    <property type="entry name" value="HYBRID SIGNAL TRANSDUCTION HISTIDINE KINASE C"/>
    <property type="match status" value="1"/>
</dbReference>
<dbReference type="Gene3D" id="1.10.287.130">
    <property type="match status" value="1"/>
</dbReference>
<dbReference type="Pfam" id="PF00512">
    <property type="entry name" value="HisKA"/>
    <property type="match status" value="1"/>
</dbReference>
<dbReference type="PROSITE" id="PS01124">
    <property type="entry name" value="HTH_ARAC_FAMILY_2"/>
    <property type="match status" value="1"/>
</dbReference>
<keyword evidence="4" id="KW-0805">Transcription regulation</keyword>
<dbReference type="PANTHER" id="PTHR43547">
    <property type="entry name" value="TWO-COMPONENT HISTIDINE KINASE"/>
    <property type="match status" value="1"/>
</dbReference>
<dbReference type="Gene3D" id="2.130.10.10">
    <property type="entry name" value="YVTN repeat-like/Quinoprotein amine dehydrogenase"/>
    <property type="match status" value="2"/>
</dbReference>
<dbReference type="InterPro" id="IPR018060">
    <property type="entry name" value="HTH_AraC"/>
</dbReference>
<dbReference type="InterPro" id="IPR005467">
    <property type="entry name" value="His_kinase_dom"/>
</dbReference>
<feature type="domain" description="Response regulatory" evidence="11">
    <location>
        <begin position="1106"/>
        <end position="1221"/>
    </location>
</feature>
<evidence type="ECO:0000256" key="7">
    <source>
        <dbReference type="PROSITE-ProRule" id="PRU00169"/>
    </source>
</evidence>
<dbReference type="InterPro" id="IPR013783">
    <property type="entry name" value="Ig-like_fold"/>
</dbReference>
<evidence type="ECO:0000256" key="4">
    <source>
        <dbReference type="ARBA" id="ARBA00023015"/>
    </source>
</evidence>